<proteinExistence type="predicted"/>
<name>A0AAD5RQ37_9PEZI</name>
<dbReference type="InterPro" id="IPR050631">
    <property type="entry name" value="PheA/TfdB_FAD_monoxygenase"/>
</dbReference>
<dbReference type="InterPro" id="IPR036188">
    <property type="entry name" value="FAD/NAD-bd_sf"/>
</dbReference>
<dbReference type="Gene3D" id="3.30.70.2450">
    <property type="match status" value="1"/>
</dbReference>
<gene>
    <name evidence="6" type="ORF">MKZ38_001638</name>
</gene>
<reference evidence="6" key="1">
    <citation type="submission" date="2022-07" db="EMBL/GenBank/DDBJ databases">
        <title>Draft genome sequence of Zalerion maritima ATCC 34329, a (micro)plastics degrading marine fungus.</title>
        <authorList>
            <person name="Paco A."/>
            <person name="Goncalves M.F.M."/>
            <person name="Rocha-Santos T.A.P."/>
            <person name="Alves A."/>
        </authorList>
    </citation>
    <scope>NUCLEOTIDE SEQUENCE</scope>
    <source>
        <strain evidence="6">ATCC 34329</strain>
    </source>
</reference>
<evidence type="ECO:0000256" key="1">
    <source>
        <dbReference type="ARBA" id="ARBA00022630"/>
    </source>
</evidence>
<dbReference type="Pfam" id="PF01494">
    <property type="entry name" value="FAD_binding_3"/>
    <property type="match status" value="1"/>
</dbReference>
<dbReference type="SUPFAM" id="SSF51905">
    <property type="entry name" value="FAD/NAD(P)-binding domain"/>
    <property type="match status" value="1"/>
</dbReference>
<dbReference type="Gene3D" id="3.50.50.60">
    <property type="entry name" value="FAD/NAD(P)-binding domain"/>
    <property type="match status" value="1"/>
</dbReference>
<sequence>MAPGFKKVIIVGAGPAGQLLGLLLAKYGIPTTIVEQSTDLDANPRATHYGPPAMKILNLAGVGEDLRTRGFAPDTVAWRQRDGTFITGISHGILKDDPERITALPLNQLGKLLLEHGKKQPLLEYLFNHRVTAIGQDELQAWVDVEHAETKETSRMTADYIVGCDGANSIVRRSLFGDWEFPGKTWDEQVIATNVYYDFAKYGYSDANFIVGPEHWHMASKITKDGMWRVSYGQLPALKLEEVTEQLPEKFRTMFPGHPGPDQYKLVSMSPYRIHQRLAKQMRVGRFLLAADAAHLCNPFGGLGLTGGIVDVGGLYECLVGIYDNKADSDILDVYSRVRREKYQQIIDPMSSDNLKRMFPADPDNVMETDEFFKVCKKAETDTELRLKMIKDSHNMSYDFTQHYR</sequence>
<dbReference type="PANTHER" id="PTHR43476:SF4">
    <property type="entry name" value="BLR0106 PROTEIN"/>
    <property type="match status" value="1"/>
</dbReference>
<evidence type="ECO:0000256" key="4">
    <source>
        <dbReference type="ARBA" id="ARBA00023027"/>
    </source>
</evidence>
<dbReference type="PRINTS" id="PR00420">
    <property type="entry name" value="RNGMNOXGNASE"/>
</dbReference>
<evidence type="ECO:0000256" key="2">
    <source>
        <dbReference type="ARBA" id="ARBA00022827"/>
    </source>
</evidence>
<evidence type="ECO:0000259" key="5">
    <source>
        <dbReference type="Pfam" id="PF01494"/>
    </source>
</evidence>
<accession>A0AAD5RQ37</accession>
<keyword evidence="2" id="KW-0274">FAD</keyword>
<keyword evidence="3" id="KW-0560">Oxidoreductase</keyword>
<evidence type="ECO:0000313" key="6">
    <source>
        <dbReference type="EMBL" id="KAJ2901618.1"/>
    </source>
</evidence>
<evidence type="ECO:0000256" key="3">
    <source>
        <dbReference type="ARBA" id="ARBA00023002"/>
    </source>
</evidence>
<dbReference type="EMBL" id="JAKWBI020000145">
    <property type="protein sequence ID" value="KAJ2901618.1"/>
    <property type="molecule type" value="Genomic_DNA"/>
</dbReference>
<dbReference type="InterPro" id="IPR002938">
    <property type="entry name" value="FAD-bd"/>
</dbReference>
<organism evidence="6 7">
    <name type="scientific">Zalerion maritima</name>
    <dbReference type="NCBI Taxonomy" id="339359"/>
    <lineage>
        <taxon>Eukaryota</taxon>
        <taxon>Fungi</taxon>
        <taxon>Dikarya</taxon>
        <taxon>Ascomycota</taxon>
        <taxon>Pezizomycotina</taxon>
        <taxon>Sordariomycetes</taxon>
        <taxon>Lulworthiomycetidae</taxon>
        <taxon>Lulworthiales</taxon>
        <taxon>Lulworthiaceae</taxon>
        <taxon>Zalerion</taxon>
    </lineage>
</organism>
<keyword evidence="7" id="KW-1185">Reference proteome</keyword>
<dbReference type="PANTHER" id="PTHR43476">
    <property type="entry name" value="3-(3-HYDROXY-PHENYL)PROPIONATE/3-HYDROXYCINNAMIC ACID HYDROXYLASE"/>
    <property type="match status" value="1"/>
</dbReference>
<comment type="caution">
    <text evidence="6">The sequence shown here is derived from an EMBL/GenBank/DDBJ whole genome shotgun (WGS) entry which is preliminary data.</text>
</comment>
<dbReference type="GO" id="GO:0016491">
    <property type="term" value="F:oxidoreductase activity"/>
    <property type="evidence" value="ECO:0007669"/>
    <property type="project" value="UniProtKB-KW"/>
</dbReference>
<feature type="domain" description="FAD-binding" evidence="5">
    <location>
        <begin position="7"/>
        <end position="348"/>
    </location>
</feature>
<keyword evidence="1" id="KW-0285">Flavoprotein</keyword>
<evidence type="ECO:0000313" key="7">
    <source>
        <dbReference type="Proteomes" id="UP001201980"/>
    </source>
</evidence>
<dbReference type="GO" id="GO:0071949">
    <property type="term" value="F:FAD binding"/>
    <property type="evidence" value="ECO:0007669"/>
    <property type="project" value="InterPro"/>
</dbReference>
<keyword evidence="4" id="KW-0520">NAD</keyword>
<protein>
    <submittedName>
        <fullName evidence="6">FAD binding domain protein</fullName>
    </submittedName>
</protein>
<dbReference type="Proteomes" id="UP001201980">
    <property type="component" value="Unassembled WGS sequence"/>
</dbReference>
<dbReference type="AlphaFoldDB" id="A0AAD5RQ37"/>